<keyword evidence="4" id="KW-1185">Reference proteome</keyword>
<feature type="domain" description="LiaF transmembrane" evidence="2">
    <location>
        <begin position="18"/>
        <end position="111"/>
    </location>
</feature>
<proteinExistence type="predicted"/>
<keyword evidence="1" id="KW-0472">Membrane</keyword>
<dbReference type="PANTHER" id="PTHR40763">
    <property type="entry name" value="MEMBRANE PROTEIN-RELATED"/>
    <property type="match status" value="1"/>
</dbReference>
<evidence type="ECO:0000256" key="1">
    <source>
        <dbReference type="SAM" id="Phobius"/>
    </source>
</evidence>
<comment type="caution">
    <text evidence="3">The sequence shown here is derived from an EMBL/GenBank/DDBJ whole genome shotgun (WGS) entry which is preliminary data.</text>
</comment>
<sequence length="265" mass="29563">MENINNNKEMVNRSGKVWAGLFIVGIGALLLLRNFGLYLPHWIFSWSTILILIGLFVGARHNFRNSGWFVMVLIGAYFTLEDIFRGYDMSNIVFPIMLVALGLFLVLKPKSAPHFKRNKWRRKNDGYNTFEKVNPLGQEPEPLTNDNQKDFSANDYIDSVNVFGGSNQVVYSKNLKGGEITAVFGGGDINLTQSDFEGQIVLDVTAIFGGVKIVVPPTWQIKSEVTAVFGGVDDKRAIYPASEQANKLIIIRGVVLFGGVEFKSY</sequence>
<dbReference type="InterPro" id="IPR054331">
    <property type="entry name" value="LiaF_TM"/>
</dbReference>
<evidence type="ECO:0000313" key="4">
    <source>
        <dbReference type="Proteomes" id="UP001517367"/>
    </source>
</evidence>
<feature type="transmembrane region" description="Helical" evidence="1">
    <location>
        <begin position="90"/>
        <end position="107"/>
    </location>
</feature>
<keyword evidence="1" id="KW-1133">Transmembrane helix</keyword>
<dbReference type="Pfam" id="PF22570">
    <property type="entry name" value="LiaF-TM"/>
    <property type="match status" value="1"/>
</dbReference>
<evidence type="ECO:0000259" key="2">
    <source>
        <dbReference type="Pfam" id="PF22570"/>
    </source>
</evidence>
<name>A0ABW9JLE5_9SPHI</name>
<dbReference type="Proteomes" id="UP001517367">
    <property type="component" value="Unassembled WGS sequence"/>
</dbReference>
<dbReference type="EMBL" id="SRMP02000049">
    <property type="protein sequence ID" value="MFN0293269.1"/>
    <property type="molecule type" value="Genomic_DNA"/>
</dbReference>
<reference evidence="3 4" key="1">
    <citation type="submission" date="2024-12" db="EMBL/GenBank/DDBJ databases">
        <authorList>
            <person name="Hu S."/>
        </authorList>
    </citation>
    <scope>NUCLEOTIDE SEQUENCE [LARGE SCALE GENOMIC DNA]</scope>
    <source>
        <strain evidence="3 4">P-25</strain>
    </source>
</reference>
<protein>
    <submittedName>
        <fullName evidence="3">LiaF transmembrane domain-containing protein</fullName>
    </submittedName>
</protein>
<gene>
    <name evidence="3" type="ORF">E5L68_017900</name>
</gene>
<dbReference type="PANTHER" id="PTHR40763:SF5">
    <property type="entry name" value="MEMBRANE PROTEIN"/>
    <property type="match status" value="1"/>
</dbReference>
<dbReference type="RefSeq" id="WP_246073518.1">
    <property type="nucleotide sequence ID" value="NZ_SRMP02000049.1"/>
</dbReference>
<evidence type="ECO:0000313" key="3">
    <source>
        <dbReference type="EMBL" id="MFN0293269.1"/>
    </source>
</evidence>
<keyword evidence="1 3" id="KW-0812">Transmembrane</keyword>
<feature type="transmembrane region" description="Helical" evidence="1">
    <location>
        <begin position="66"/>
        <end position="84"/>
    </location>
</feature>
<feature type="transmembrane region" description="Helical" evidence="1">
    <location>
        <begin position="17"/>
        <end position="36"/>
    </location>
</feature>
<accession>A0ABW9JLE5</accession>
<organism evidence="3 4">
    <name type="scientific">Pedobacter helvus</name>
    <dbReference type="NCBI Taxonomy" id="2563444"/>
    <lineage>
        <taxon>Bacteria</taxon>
        <taxon>Pseudomonadati</taxon>
        <taxon>Bacteroidota</taxon>
        <taxon>Sphingobacteriia</taxon>
        <taxon>Sphingobacteriales</taxon>
        <taxon>Sphingobacteriaceae</taxon>
        <taxon>Pedobacter</taxon>
    </lineage>
</organism>
<feature type="transmembrane region" description="Helical" evidence="1">
    <location>
        <begin position="42"/>
        <end position="59"/>
    </location>
</feature>